<feature type="transmembrane region" description="Helical" evidence="7">
    <location>
        <begin position="145"/>
        <end position="171"/>
    </location>
</feature>
<comment type="function">
    <text evidence="7">Sodium-phosphate symporter.</text>
</comment>
<dbReference type="EMBL" id="ADBL01001059">
    <property type="status" value="NOT_ANNOTATED_CDS"/>
    <property type="molecule type" value="Genomic_DNA"/>
</dbReference>
<reference evidence="11" key="1">
    <citation type="submission" date="2010-05" db="EMBL/GenBank/DDBJ databases">
        <title>The genome sequence of Magnaporthe poae strain ATCC 64411.</title>
        <authorList>
            <person name="Ma L.-J."/>
            <person name="Dead R."/>
            <person name="Young S."/>
            <person name="Zeng Q."/>
            <person name="Koehrsen M."/>
            <person name="Alvarado L."/>
            <person name="Berlin A."/>
            <person name="Chapman S.B."/>
            <person name="Chen Z."/>
            <person name="Freedman E."/>
            <person name="Gellesch M."/>
            <person name="Goldberg J."/>
            <person name="Griggs A."/>
            <person name="Gujja S."/>
            <person name="Heilman E.R."/>
            <person name="Heiman D."/>
            <person name="Hepburn T."/>
            <person name="Howarth C."/>
            <person name="Jen D."/>
            <person name="Larson L."/>
            <person name="Mehta T."/>
            <person name="Neiman D."/>
            <person name="Pearson M."/>
            <person name="Roberts A."/>
            <person name="Saif S."/>
            <person name="Shea T."/>
            <person name="Shenoy N."/>
            <person name="Sisk P."/>
            <person name="Stolte C."/>
            <person name="Sykes S."/>
            <person name="Walk T."/>
            <person name="White J."/>
            <person name="Yandava C."/>
            <person name="Haas B."/>
            <person name="Nusbaum C."/>
            <person name="Birren B."/>
        </authorList>
    </citation>
    <scope>NUCLEOTIDE SEQUENCE [LARGE SCALE GENOMIC DNA]</scope>
    <source>
        <strain evidence="11">ATCC 64411 / 73-15</strain>
    </source>
</reference>
<keyword evidence="11" id="KW-1185">Reference proteome</keyword>
<reference evidence="10" key="5">
    <citation type="submission" date="2015-06" db="UniProtKB">
        <authorList>
            <consortium name="EnsemblFungi"/>
        </authorList>
    </citation>
    <scope>IDENTIFICATION</scope>
    <source>
        <strain evidence="10">ATCC 64411</strain>
    </source>
</reference>
<feature type="transmembrane region" description="Helical" evidence="7">
    <location>
        <begin position="7"/>
        <end position="26"/>
    </location>
</feature>
<reference evidence="10" key="4">
    <citation type="journal article" date="2015" name="G3 (Bethesda)">
        <title>Genome sequences of three phytopathogenic species of the Magnaporthaceae family of fungi.</title>
        <authorList>
            <person name="Okagaki L.H."/>
            <person name="Nunes C.C."/>
            <person name="Sailsbery J."/>
            <person name="Clay B."/>
            <person name="Brown D."/>
            <person name="John T."/>
            <person name="Oh Y."/>
            <person name="Young N."/>
            <person name="Fitzgerald M."/>
            <person name="Haas B.J."/>
            <person name="Zeng Q."/>
            <person name="Young S."/>
            <person name="Adiconis X."/>
            <person name="Fan L."/>
            <person name="Levin J.Z."/>
            <person name="Mitchell T.K."/>
            <person name="Okubara P.A."/>
            <person name="Farman M.L."/>
            <person name="Kohn L.M."/>
            <person name="Birren B."/>
            <person name="Ma L.-J."/>
            <person name="Dean R.A."/>
        </authorList>
    </citation>
    <scope>NUCLEOTIDE SEQUENCE</scope>
    <source>
        <strain evidence="10">ATCC 64411 / 73-15</strain>
    </source>
</reference>
<evidence type="ECO:0000313" key="9">
    <source>
        <dbReference type="EMBL" id="KLU85469.1"/>
    </source>
</evidence>
<feature type="transmembrane region" description="Helical" evidence="7">
    <location>
        <begin position="118"/>
        <end position="139"/>
    </location>
</feature>
<evidence type="ECO:0000256" key="8">
    <source>
        <dbReference type="SAM" id="MobiDB-lite"/>
    </source>
</evidence>
<evidence type="ECO:0000313" key="11">
    <source>
        <dbReference type="Proteomes" id="UP000011715"/>
    </source>
</evidence>
<organism evidence="10 11">
    <name type="scientific">Magnaporthiopsis poae (strain ATCC 64411 / 73-15)</name>
    <name type="common">Kentucky bluegrass fungus</name>
    <name type="synonym">Magnaporthe poae</name>
    <dbReference type="NCBI Taxonomy" id="644358"/>
    <lineage>
        <taxon>Eukaryota</taxon>
        <taxon>Fungi</taxon>
        <taxon>Dikarya</taxon>
        <taxon>Ascomycota</taxon>
        <taxon>Pezizomycotina</taxon>
        <taxon>Sordariomycetes</taxon>
        <taxon>Sordariomycetidae</taxon>
        <taxon>Magnaporthales</taxon>
        <taxon>Magnaporthaceae</taxon>
        <taxon>Magnaporthiopsis</taxon>
    </lineage>
</organism>
<keyword evidence="5 7" id="KW-1133">Transmembrane helix</keyword>
<feature type="transmembrane region" description="Helical" evidence="7">
    <location>
        <begin position="566"/>
        <end position="591"/>
    </location>
</feature>
<dbReference type="PANTHER" id="PTHR11101">
    <property type="entry name" value="PHOSPHATE TRANSPORTER"/>
    <property type="match status" value="1"/>
</dbReference>
<evidence type="ECO:0000256" key="5">
    <source>
        <dbReference type="ARBA" id="ARBA00022989"/>
    </source>
</evidence>
<evidence type="ECO:0000256" key="4">
    <source>
        <dbReference type="ARBA" id="ARBA00022692"/>
    </source>
</evidence>
<dbReference type="STRING" id="644358.A0A0C4DWV9"/>
<sequence>MPTLHQYDYIFAIGTIFSFLDAWNIGANDVANSWATSVSSRSISYIQAMSLGSVLEFAGSIGVGQRVADAIRTKVVNVDSYRESPAVLMLGMTCAIVASSIYLTFCTKIGLPVSTTHSLMGGVIGMGVATVGASNIIWYDPGGGIANGVVSVFLAWIIAPGLAGAFGAIIFTITKYAVMVHQNPVTKGLMSVPLYFAVTASLLTMLICWKGGAINLDSWSEGELIGLIIGVGAAWGVLVAITFVPWLYRLVAKDDWELRWYHIAQGPFLLRRPDPPPQPEGAPGSIRDFYEDHATIEELEARVAAATAANSRGVESSPTAGAARPGLGEDKNTREPKKITDSESGSNQAAVAPNNRPSHGAAVHKPLVGLRPAGPWTSGPVIWWLCRKIFLSGVDKDIVSQQKKQSMLTGDLEKIHAGVAHYDNKAEFLYSFLQIMTACTASFVHGANDVANAIGPYATIFQIWEQGAIPRGKKADVPFWILCFGGAAIALGIWTYGYNIMRNLGNRLTLHSPARGFSMELGAAVTIIMATRLKLPVSTTQCITGATVGVGLCSGTLRTINWRMVAWIYMGWIITLPVAATFSGVLTGLIINAPRWGYQDKA</sequence>
<dbReference type="Pfam" id="PF01384">
    <property type="entry name" value="PHO4"/>
    <property type="match status" value="1"/>
</dbReference>
<proteinExistence type="inferred from homology"/>
<dbReference type="OMA" id="MQAFCIA"/>
<dbReference type="eggNOG" id="KOG2493">
    <property type="taxonomic scope" value="Eukaryota"/>
</dbReference>
<dbReference type="PANTHER" id="PTHR11101:SF80">
    <property type="entry name" value="PHOSPHATE TRANSPORTER"/>
    <property type="match status" value="1"/>
</dbReference>
<evidence type="ECO:0000256" key="2">
    <source>
        <dbReference type="ARBA" id="ARBA00022448"/>
    </source>
</evidence>
<feature type="region of interest" description="Disordered" evidence="8">
    <location>
        <begin position="307"/>
        <end position="360"/>
    </location>
</feature>
<evidence type="ECO:0000256" key="3">
    <source>
        <dbReference type="ARBA" id="ARBA00022592"/>
    </source>
</evidence>
<feature type="transmembrane region" description="Helical" evidence="7">
    <location>
        <begin position="192"/>
        <end position="212"/>
    </location>
</feature>
<dbReference type="AlphaFoldDB" id="A0A0C4DWV9"/>
<dbReference type="GO" id="GO:0016020">
    <property type="term" value="C:membrane"/>
    <property type="evidence" value="ECO:0007669"/>
    <property type="project" value="UniProtKB-SubCell"/>
</dbReference>
<comment type="similarity">
    <text evidence="7">Belongs to the inorganic phosphate transporter (PiT) (TC 2.A.20) family.</text>
</comment>
<name>A0A0C4DWV9_MAGP6</name>
<dbReference type="InterPro" id="IPR001204">
    <property type="entry name" value="Phos_transporter"/>
</dbReference>
<protein>
    <recommendedName>
        <fullName evidence="7">Phosphate transporter</fullName>
    </recommendedName>
</protein>
<evidence type="ECO:0000256" key="6">
    <source>
        <dbReference type="ARBA" id="ARBA00023136"/>
    </source>
</evidence>
<dbReference type="GO" id="GO:0005315">
    <property type="term" value="F:phosphate transmembrane transporter activity"/>
    <property type="evidence" value="ECO:0007669"/>
    <property type="project" value="InterPro"/>
</dbReference>
<dbReference type="OrthoDB" id="260807at2759"/>
<feature type="compositionally biased region" description="Basic and acidic residues" evidence="8">
    <location>
        <begin position="327"/>
        <end position="341"/>
    </location>
</feature>
<keyword evidence="4 7" id="KW-0812">Transmembrane</keyword>
<dbReference type="EnsemblFungi" id="MAPG_04492T0">
    <property type="protein sequence ID" value="MAPG_04492T0"/>
    <property type="gene ID" value="MAPG_04492"/>
</dbReference>
<feature type="transmembrane region" description="Helical" evidence="7">
    <location>
        <begin position="479"/>
        <end position="497"/>
    </location>
</feature>
<keyword evidence="2 7" id="KW-0813">Transport</keyword>
<keyword evidence="6 7" id="KW-0472">Membrane</keyword>
<keyword evidence="3 7" id="KW-0592">Phosphate transport</keyword>
<dbReference type="Proteomes" id="UP000011715">
    <property type="component" value="Unassembled WGS sequence"/>
</dbReference>
<feature type="transmembrane region" description="Helical" evidence="7">
    <location>
        <begin position="86"/>
        <end position="106"/>
    </location>
</feature>
<accession>A0A0C4DWV9</accession>
<dbReference type="EMBL" id="GL876968">
    <property type="protein sequence ID" value="KLU85469.1"/>
    <property type="molecule type" value="Genomic_DNA"/>
</dbReference>
<gene>
    <name evidence="9" type="ORF">MAPG_04492</name>
</gene>
<dbReference type="VEuPathDB" id="FungiDB:MAPG_04492"/>
<dbReference type="GO" id="GO:0035435">
    <property type="term" value="P:phosphate ion transmembrane transport"/>
    <property type="evidence" value="ECO:0007669"/>
    <property type="project" value="TreeGrafter"/>
</dbReference>
<comment type="subcellular location">
    <subcellularLocation>
        <location evidence="1 7">Membrane</location>
        <topology evidence="1 7">Multi-pass membrane protein</topology>
    </subcellularLocation>
</comment>
<reference evidence="9" key="2">
    <citation type="submission" date="2010-05" db="EMBL/GenBank/DDBJ databases">
        <title>The Genome Sequence of Magnaporthe poae strain ATCC 64411.</title>
        <authorList>
            <consortium name="The Broad Institute Genome Sequencing Platform"/>
            <consortium name="Broad Institute Genome Sequencing Center for Infectious Disease"/>
            <person name="Ma L.-J."/>
            <person name="Dead R."/>
            <person name="Young S."/>
            <person name="Zeng Q."/>
            <person name="Koehrsen M."/>
            <person name="Alvarado L."/>
            <person name="Berlin A."/>
            <person name="Chapman S.B."/>
            <person name="Chen Z."/>
            <person name="Freedman E."/>
            <person name="Gellesch M."/>
            <person name="Goldberg J."/>
            <person name="Griggs A."/>
            <person name="Gujja S."/>
            <person name="Heilman E.R."/>
            <person name="Heiman D."/>
            <person name="Hepburn T."/>
            <person name="Howarth C."/>
            <person name="Jen D."/>
            <person name="Larson L."/>
            <person name="Mehta T."/>
            <person name="Neiman D."/>
            <person name="Pearson M."/>
            <person name="Roberts A."/>
            <person name="Saif S."/>
            <person name="Shea T."/>
            <person name="Shenoy N."/>
            <person name="Sisk P."/>
            <person name="Stolte C."/>
            <person name="Sykes S."/>
            <person name="Walk T."/>
            <person name="White J."/>
            <person name="Yandava C."/>
            <person name="Haas B."/>
            <person name="Nusbaum C."/>
            <person name="Birren B."/>
        </authorList>
    </citation>
    <scope>NUCLEOTIDE SEQUENCE</scope>
    <source>
        <strain evidence="9">ATCC 64411</strain>
    </source>
</reference>
<feature type="transmembrane region" description="Helical" evidence="7">
    <location>
        <begin position="224"/>
        <end position="248"/>
    </location>
</feature>
<evidence type="ECO:0000313" key="10">
    <source>
        <dbReference type="EnsemblFungi" id="MAPG_04492T0"/>
    </source>
</evidence>
<reference evidence="9" key="3">
    <citation type="submission" date="2011-03" db="EMBL/GenBank/DDBJ databases">
        <title>Annotation of Magnaporthe poae ATCC 64411.</title>
        <authorList>
            <person name="Ma L.-J."/>
            <person name="Dead R."/>
            <person name="Young S.K."/>
            <person name="Zeng Q."/>
            <person name="Gargeya S."/>
            <person name="Fitzgerald M."/>
            <person name="Haas B."/>
            <person name="Abouelleil A."/>
            <person name="Alvarado L."/>
            <person name="Arachchi H.M."/>
            <person name="Berlin A."/>
            <person name="Brown A."/>
            <person name="Chapman S.B."/>
            <person name="Chen Z."/>
            <person name="Dunbar C."/>
            <person name="Freedman E."/>
            <person name="Gearin G."/>
            <person name="Gellesch M."/>
            <person name="Goldberg J."/>
            <person name="Griggs A."/>
            <person name="Gujja S."/>
            <person name="Heiman D."/>
            <person name="Howarth C."/>
            <person name="Larson L."/>
            <person name="Lui A."/>
            <person name="MacDonald P.J.P."/>
            <person name="Mehta T."/>
            <person name="Montmayeur A."/>
            <person name="Murphy C."/>
            <person name="Neiman D."/>
            <person name="Pearson M."/>
            <person name="Priest M."/>
            <person name="Roberts A."/>
            <person name="Saif S."/>
            <person name="Shea T."/>
            <person name="Shenoy N."/>
            <person name="Sisk P."/>
            <person name="Stolte C."/>
            <person name="Sykes S."/>
            <person name="Yandava C."/>
            <person name="Wortman J."/>
            <person name="Nusbaum C."/>
            <person name="Birren B."/>
        </authorList>
    </citation>
    <scope>NUCLEOTIDE SEQUENCE</scope>
    <source>
        <strain evidence="9">ATCC 64411</strain>
    </source>
</reference>
<evidence type="ECO:0000256" key="7">
    <source>
        <dbReference type="RuleBase" id="RU363058"/>
    </source>
</evidence>
<evidence type="ECO:0000256" key="1">
    <source>
        <dbReference type="ARBA" id="ARBA00004141"/>
    </source>
</evidence>